<feature type="compositionally biased region" description="Low complexity" evidence="1">
    <location>
        <begin position="38"/>
        <end position="55"/>
    </location>
</feature>
<organism evidence="3 4">
    <name type="scientific">Holothuria leucospilota</name>
    <name type="common">Black long sea cucumber</name>
    <name type="synonym">Mertensiothuria leucospilota</name>
    <dbReference type="NCBI Taxonomy" id="206669"/>
    <lineage>
        <taxon>Eukaryota</taxon>
        <taxon>Metazoa</taxon>
        <taxon>Echinodermata</taxon>
        <taxon>Eleutherozoa</taxon>
        <taxon>Echinozoa</taxon>
        <taxon>Holothuroidea</taxon>
        <taxon>Aspidochirotacea</taxon>
        <taxon>Aspidochirotida</taxon>
        <taxon>Holothuriidae</taxon>
        <taxon>Holothuria</taxon>
    </lineage>
</organism>
<dbReference type="Proteomes" id="UP001152320">
    <property type="component" value="Chromosome 1"/>
</dbReference>
<dbReference type="AlphaFoldDB" id="A0A9Q1HLN7"/>
<feature type="domain" description="Mutator-like transposase" evidence="2">
    <location>
        <begin position="85"/>
        <end position="476"/>
    </location>
</feature>
<feature type="region of interest" description="Disordered" evidence="1">
    <location>
        <begin position="599"/>
        <end position="634"/>
    </location>
</feature>
<accession>A0A9Q1HLN7</accession>
<sequence length="634" mass="70575">MAPSKKVIKKGKKSKGFTGLHYQKWKLLQQQKRSFLDTGDNTAGANTATSSATSASRRKLEASRPKSMVPPLDLGKVDYQPDGYRLIDLGQLSDALKRIKLCRSGFIKIREVTSYSGLNSELVLACSACGKGPSFFTSPNITGVGKCADINRRMTYAAMEVGVGREGLATICSVLNMPPPVMPNAYNYHLKMVSRIAEEEAEQQMKEAVERTKLAVLGRPPNPSETVDIVVTFDGTWAKRGFTSNFGVGVVMSADTGEVLDREVLSKICLECCHREGADKGKEEYREWWDKHKGECSKNFTGSSPAMETEAAKRIWQRSVSKYSVRYTQMVSDGDSKAFSAVQNTYGEGEGDVVEKLDCIGHVGKRMFRALDKLRKETKGKLADGKPVGGGKGRLTGGQKGMVGRLSESYRNAIRKNVNKEGIQWGIDVDSIQEGVDRGADATKKMQEAILAVLYHEVKISDDTVRHQYCPSDDWCEYRNNGTMENKDYHLDEVFLDLLKPTFMRLSQESLVKRCLAGLTQNQNESFNSCIWKRCPKHLWRGPQSVKSATNLAILSWNCGAAVSCNRMMKSLKLPGGYHTNLATARKDKRRLDYADKSCEEAEKKKKKDAKKKKSIDEENKLEREGVSYESGAF</sequence>
<dbReference type="Pfam" id="PF20700">
    <property type="entry name" value="Mutator"/>
    <property type="match status" value="1"/>
</dbReference>
<dbReference type="InterPro" id="IPR049012">
    <property type="entry name" value="Mutator_transp_dom"/>
</dbReference>
<dbReference type="EMBL" id="JAIZAY010000001">
    <property type="protein sequence ID" value="KAJ8050760.1"/>
    <property type="molecule type" value="Genomic_DNA"/>
</dbReference>
<feature type="compositionally biased region" description="Gly residues" evidence="1">
    <location>
        <begin position="387"/>
        <end position="401"/>
    </location>
</feature>
<keyword evidence="4" id="KW-1185">Reference proteome</keyword>
<evidence type="ECO:0000259" key="2">
    <source>
        <dbReference type="Pfam" id="PF20700"/>
    </source>
</evidence>
<protein>
    <recommendedName>
        <fullName evidence="2">Mutator-like transposase domain-containing protein</fullName>
    </recommendedName>
</protein>
<dbReference type="OrthoDB" id="10060618at2759"/>
<name>A0A9Q1HLN7_HOLLE</name>
<feature type="compositionally biased region" description="Basic residues" evidence="1">
    <location>
        <begin position="605"/>
        <end position="614"/>
    </location>
</feature>
<gene>
    <name evidence="3" type="ORF">HOLleu_04078</name>
</gene>
<feature type="region of interest" description="Disordered" evidence="1">
    <location>
        <begin position="380"/>
        <end position="401"/>
    </location>
</feature>
<evidence type="ECO:0000313" key="3">
    <source>
        <dbReference type="EMBL" id="KAJ8050760.1"/>
    </source>
</evidence>
<proteinExistence type="predicted"/>
<dbReference type="PANTHER" id="PTHR33309:SF3">
    <property type="entry name" value="CCHC-TYPE DOMAIN-CONTAINING PROTEIN"/>
    <property type="match status" value="1"/>
</dbReference>
<evidence type="ECO:0000313" key="4">
    <source>
        <dbReference type="Proteomes" id="UP001152320"/>
    </source>
</evidence>
<dbReference type="PANTHER" id="PTHR33309">
    <property type="entry name" value="KERATIN, ULTRA HIGH-SULFUR MATRIX PROTEIN-LIKE"/>
    <property type="match status" value="1"/>
</dbReference>
<feature type="compositionally biased region" description="Basic and acidic residues" evidence="1">
    <location>
        <begin position="615"/>
        <end position="627"/>
    </location>
</feature>
<comment type="caution">
    <text evidence="3">The sequence shown here is derived from an EMBL/GenBank/DDBJ whole genome shotgun (WGS) entry which is preliminary data.</text>
</comment>
<feature type="region of interest" description="Disordered" evidence="1">
    <location>
        <begin position="38"/>
        <end position="69"/>
    </location>
</feature>
<reference evidence="3" key="1">
    <citation type="submission" date="2021-10" db="EMBL/GenBank/DDBJ databases">
        <title>Tropical sea cucumber genome reveals ecological adaptation and Cuvierian tubules defense mechanism.</title>
        <authorList>
            <person name="Chen T."/>
        </authorList>
    </citation>
    <scope>NUCLEOTIDE SEQUENCE</scope>
    <source>
        <strain evidence="3">Nanhai2018</strain>
        <tissue evidence="3">Muscle</tissue>
    </source>
</reference>
<evidence type="ECO:0000256" key="1">
    <source>
        <dbReference type="SAM" id="MobiDB-lite"/>
    </source>
</evidence>